<dbReference type="Proteomes" id="UP000654004">
    <property type="component" value="Unassembled WGS sequence"/>
</dbReference>
<evidence type="ECO:0000256" key="1">
    <source>
        <dbReference type="SAM" id="Phobius"/>
    </source>
</evidence>
<dbReference type="RefSeq" id="WP_188958696.1">
    <property type="nucleotide sequence ID" value="NZ_BMQW01000013.1"/>
</dbReference>
<dbReference type="InterPro" id="IPR018750">
    <property type="entry name" value="DUF2306_membrane"/>
</dbReference>
<accession>A0ABQ2QUV0</accession>
<evidence type="ECO:0008006" key="4">
    <source>
        <dbReference type="Google" id="ProtNLM"/>
    </source>
</evidence>
<gene>
    <name evidence="2" type="ORF">GCM10009410_35860</name>
</gene>
<keyword evidence="1" id="KW-1133">Transmembrane helix</keyword>
<feature type="transmembrane region" description="Helical" evidence="1">
    <location>
        <begin position="69"/>
        <end position="88"/>
    </location>
</feature>
<evidence type="ECO:0000313" key="3">
    <source>
        <dbReference type="Proteomes" id="UP000654004"/>
    </source>
</evidence>
<comment type="caution">
    <text evidence="2">The sequence shown here is derived from an EMBL/GenBank/DDBJ whole genome shotgun (WGS) entry which is preliminary data.</text>
</comment>
<keyword evidence="3" id="KW-1185">Reference proteome</keyword>
<protein>
    <recommendedName>
        <fullName evidence="4">DUF2306 domain-containing protein</fullName>
    </recommendedName>
</protein>
<dbReference type="Pfam" id="PF10067">
    <property type="entry name" value="DUF2306"/>
    <property type="match status" value="1"/>
</dbReference>
<feature type="transmembrane region" description="Helical" evidence="1">
    <location>
        <begin position="100"/>
        <end position="122"/>
    </location>
</feature>
<evidence type="ECO:0000313" key="2">
    <source>
        <dbReference type="EMBL" id="GGP98821.1"/>
    </source>
</evidence>
<sequence length="128" mass="14264">MDYVYLAYLHLATVVPAFLIGTYLLLVKKGTPKHKSLGKIYMLSMLFTAMVSLFMPAQLGSLFFNHFGYIHLLSLLTLYAVPAGYFYIRKGNVNGHKRSMIVLYCGGLIVAGTFAVMPGRLLHSWLVG</sequence>
<proteinExistence type="predicted"/>
<feature type="transmembrane region" description="Helical" evidence="1">
    <location>
        <begin position="38"/>
        <end position="57"/>
    </location>
</feature>
<dbReference type="EMBL" id="BMQW01000013">
    <property type="protein sequence ID" value="GGP98821.1"/>
    <property type="molecule type" value="Genomic_DNA"/>
</dbReference>
<feature type="transmembrane region" description="Helical" evidence="1">
    <location>
        <begin position="6"/>
        <end position="26"/>
    </location>
</feature>
<keyword evidence="1" id="KW-0472">Membrane</keyword>
<organism evidence="2 3">
    <name type="scientific">Shewanella ulleungensis</name>
    <dbReference type="NCBI Taxonomy" id="2282699"/>
    <lineage>
        <taxon>Bacteria</taxon>
        <taxon>Pseudomonadati</taxon>
        <taxon>Pseudomonadota</taxon>
        <taxon>Gammaproteobacteria</taxon>
        <taxon>Alteromonadales</taxon>
        <taxon>Shewanellaceae</taxon>
        <taxon>Shewanella</taxon>
    </lineage>
</organism>
<reference evidence="3" key="1">
    <citation type="journal article" date="2019" name="Int. J. Syst. Evol. Microbiol.">
        <title>The Global Catalogue of Microorganisms (GCM) 10K type strain sequencing project: providing services to taxonomists for standard genome sequencing and annotation.</title>
        <authorList>
            <consortium name="The Broad Institute Genomics Platform"/>
            <consortium name="The Broad Institute Genome Sequencing Center for Infectious Disease"/>
            <person name="Wu L."/>
            <person name="Ma J."/>
        </authorList>
    </citation>
    <scope>NUCLEOTIDE SEQUENCE [LARGE SCALE GENOMIC DNA]</scope>
    <source>
        <strain evidence="3">JCM 32305</strain>
    </source>
</reference>
<keyword evidence="1" id="KW-0812">Transmembrane</keyword>
<name>A0ABQ2QUV0_9GAMM</name>